<dbReference type="PANTHER" id="PTHR34777:SF1">
    <property type="entry name" value="VQ MOTIF-CONTAINING PROTEIN 10"/>
    <property type="match status" value="1"/>
</dbReference>
<dbReference type="OMA" id="CHVPLFT"/>
<dbReference type="eggNOG" id="ENOG502SFRK">
    <property type="taxonomic scope" value="Eukaryota"/>
</dbReference>
<sequence length="112" mass="12075">MGGGGMMKRELPVKVVIINTQYVETDAVSFKSVVQSLTGKDSTVAAAGAASPEKSKLKSRSSGASAFNYNSNSNSNSNAIERVVERGVSFKDFDRMLKELPSLDELYTLYAE</sequence>
<dbReference type="EMBL" id="KI631465">
    <property type="protein sequence ID" value="EYU27227.1"/>
    <property type="molecule type" value="Genomic_DNA"/>
</dbReference>
<dbReference type="OrthoDB" id="691083at2759"/>
<feature type="compositionally biased region" description="Low complexity" evidence="1">
    <location>
        <begin position="61"/>
        <end position="71"/>
    </location>
</feature>
<feature type="region of interest" description="Disordered" evidence="1">
    <location>
        <begin position="44"/>
        <end position="71"/>
    </location>
</feature>
<accession>A0A022QEX5</accession>
<organism evidence="3 4">
    <name type="scientific">Erythranthe guttata</name>
    <name type="common">Yellow monkey flower</name>
    <name type="synonym">Mimulus guttatus</name>
    <dbReference type="NCBI Taxonomy" id="4155"/>
    <lineage>
        <taxon>Eukaryota</taxon>
        <taxon>Viridiplantae</taxon>
        <taxon>Streptophyta</taxon>
        <taxon>Embryophyta</taxon>
        <taxon>Tracheophyta</taxon>
        <taxon>Spermatophyta</taxon>
        <taxon>Magnoliopsida</taxon>
        <taxon>eudicotyledons</taxon>
        <taxon>Gunneridae</taxon>
        <taxon>Pentapetalae</taxon>
        <taxon>asterids</taxon>
        <taxon>lamiids</taxon>
        <taxon>Lamiales</taxon>
        <taxon>Phrymaceae</taxon>
        <taxon>Erythranthe</taxon>
    </lineage>
</organism>
<evidence type="ECO:0000259" key="2">
    <source>
        <dbReference type="Pfam" id="PF05678"/>
    </source>
</evidence>
<dbReference type="InterPro" id="IPR008889">
    <property type="entry name" value="VQ"/>
</dbReference>
<feature type="domain" description="VQ" evidence="2">
    <location>
        <begin position="17"/>
        <end position="43"/>
    </location>
</feature>
<evidence type="ECO:0000313" key="3">
    <source>
        <dbReference type="EMBL" id="EYU27227.1"/>
    </source>
</evidence>
<evidence type="ECO:0000313" key="4">
    <source>
        <dbReference type="Proteomes" id="UP000030748"/>
    </source>
</evidence>
<keyword evidence="4" id="KW-1185">Reference proteome</keyword>
<evidence type="ECO:0000256" key="1">
    <source>
        <dbReference type="SAM" id="MobiDB-lite"/>
    </source>
</evidence>
<dbReference type="InterPro" id="IPR039608">
    <property type="entry name" value="VQ_1/10"/>
</dbReference>
<dbReference type="PANTHER" id="PTHR34777">
    <property type="entry name" value="VQ MOTIF-CONTAINING PROTEIN 10"/>
    <property type="match status" value="1"/>
</dbReference>
<dbReference type="AlphaFoldDB" id="A0A022QEX5"/>
<protein>
    <recommendedName>
        <fullName evidence="2">VQ domain-containing protein</fullName>
    </recommendedName>
</protein>
<name>A0A022QEX5_ERYGU</name>
<dbReference type="Proteomes" id="UP000030748">
    <property type="component" value="Unassembled WGS sequence"/>
</dbReference>
<proteinExistence type="predicted"/>
<reference evidence="3 4" key="1">
    <citation type="journal article" date="2013" name="Proc. Natl. Acad. Sci. U.S.A.">
        <title>Fine-scale variation in meiotic recombination in Mimulus inferred from population shotgun sequencing.</title>
        <authorList>
            <person name="Hellsten U."/>
            <person name="Wright K.M."/>
            <person name="Jenkins J."/>
            <person name="Shu S."/>
            <person name="Yuan Y."/>
            <person name="Wessler S.R."/>
            <person name="Schmutz J."/>
            <person name="Willis J.H."/>
            <person name="Rokhsar D.S."/>
        </authorList>
    </citation>
    <scope>NUCLEOTIDE SEQUENCE [LARGE SCALE GENOMIC DNA]</scope>
    <source>
        <strain evidence="4">cv. DUN x IM62</strain>
    </source>
</reference>
<dbReference type="KEGG" id="egt:105969341"/>
<dbReference type="Pfam" id="PF05678">
    <property type="entry name" value="VQ"/>
    <property type="match status" value="1"/>
</dbReference>
<gene>
    <name evidence="3" type="ORF">MIMGU_mgv1a019453mg</name>
</gene>